<sequence>MGIIETCYSSLLDQVVVVSSQFRDFDIWHRYFPAELQMYTIGGTADTNFGPRLSRVDNDVWSLNDAIGL</sequence>
<organism evidence="1 2">
    <name type="scientific">Trichogramma kaykai</name>
    <dbReference type="NCBI Taxonomy" id="54128"/>
    <lineage>
        <taxon>Eukaryota</taxon>
        <taxon>Metazoa</taxon>
        <taxon>Ecdysozoa</taxon>
        <taxon>Arthropoda</taxon>
        <taxon>Hexapoda</taxon>
        <taxon>Insecta</taxon>
        <taxon>Pterygota</taxon>
        <taxon>Neoptera</taxon>
        <taxon>Endopterygota</taxon>
        <taxon>Hymenoptera</taxon>
        <taxon>Apocrita</taxon>
        <taxon>Proctotrupomorpha</taxon>
        <taxon>Chalcidoidea</taxon>
        <taxon>Trichogrammatidae</taxon>
        <taxon>Trichogramma</taxon>
    </lineage>
</organism>
<protein>
    <submittedName>
        <fullName evidence="1">Uncharacterized protein</fullName>
    </submittedName>
</protein>
<comment type="caution">
    <text evidence="1">The sequence shown here is derived from an EMBL/GenBank/DDBJ whole genome shotgun (WGS) entry which is preliminary data.</text>
</comment>
<gene>
    <name evidence="1" type="ORF">TKK_000199</name>
</gene>
<proteinExistence type="predicted"/>
<keyword evidence="2" id="KW-1185">Reference proteome</keyword>
<reference evidence="1 2" key="1">
    <citation type="journal article" date="2024" name="bioRxiv">
        <title>A reference genome for Trichogramma kaykai: A tiny desert-dwelling parasitoid wasp with competing sex-ratio distorters.</title>
        <authorList>
            <person name="Culotta J."/>
            <person name="Lindsey A.R."/>
        </authorList>
    </citation>
    <scope>NUCLEOTIDE SEQUENCE [LARGE SCALE GENOMIC DNA]</scope>
    <source>
        <strain evidence="1 2">KSX58</strain>
    </source>
</reference>
<dbReference type="AlphaFoldDB" id="A0ABD2XRZ9"/>
<accession>A0ABD2XRZ9</accession>
<evidence type="ECO:0000313" key="2">
    <source>
        <dbReference type="Proteomes" id="UP001627154"/>
    </source>
</evidence>
<dbReference type="EMBL" id="JBJJXI010000002">
    <property type="protein sequence ID" value="KAL3407972.1"/>
    <property type="molecule type" value="Genomic_DNA"/>
</dbReference>
<name>A0ABD2XRZ9_9HYME</name>
<evidence type="ECO:0000313" key="1">
    <source>
        <dbReference type="EMBL" id="KAL3407972.1"/>
    </source>
</evidence>
<dbReference type="Proteomes" id="UP001627154">
    <property type="component" value="Unassembled WGS sequence"/>
</dbReference>